<dbReference type="PANTHER" id="PTHR10890:SF3">
    <property type="entry name" value="CYSTEINE--TRNA LIGASE, CYTOPLASMIC"/>
    <property type="match status" value="1"/>
</dbReference>
<dbReference type="PANTHER" id="PTHR10890">
    <property type="entry name" value="CYSTEINYL-TRNA SYNTHETASE"/>
    <property type="match status" value="1"/>
</dbReference>
<keyword evidence="8" id="KW-1185">Reference proteome</keyword>
<name>A0A561T0Z3_9PSEU</name>
<sequence>MLGGSRRTGQDSPRTSGPPPRGDAPSPRPCHDGPMAGPTGHAVWESSSGTRSPETLRLAGEPLPLTIPARIYVCGITPYDVTHLGHASAFVWTDLIRQVIRMTGVDTVLTRNVTDVDDVLTRAAAERGRSYEEFGLIQEYWFDRDMAALHVRPPTHVPHARHHVEHVVRLASALLATGAAYERDGHVFFHGAHLPGAAGLTAEQAWALSAEYGDRPDDPLRDDPFDAPVWQPSGPGDPAWPSPWGAGRPGWHAECAAMALATLGGVVDVLAGGADLAFPHHAYQVAMAQAATGVPRFARRQVHVGIVGVGGAKMAKSTGNLVLVNDLLQSAPGAAVRLMLLDRRWNQAWEYRPGALRDATRLLEELYVAGGTRGTTEAAVAGVRTALLDDLDVSTAVRIAVEAGGDAARQLIRTLALH</sequence>
<protein>
    <submittedName>
        <fullName evidence="7">Cysteinyl-tRNA synthetase</fullName>
    </submittedName>
</protein>
<dbReference type="GO" id="GO:0006423">
    <property type="term" value="P:cysteinyl-tRNA aminoacylation"/>
    <property type="evidence" value="ECO:0007669"/>
    <property type="project" value="TreeGrafter"/>
</dbReference>
<keyword evidence="4" id="KW-0067">ATP-binding</keyword>
<keyword evidence="2" id="KW-0436">Ligase</keyword>
<reference evidence="7 8" key="1">
    <citation type="submission" date="2019-06" db="EMBL/GenBank/DDBJ databases">
        <title>Sequencing the genomes of 1000 actinobacteria strains.</title>
        <authorList>
            <person name="Klenk H.-P."/>
        </authorList>
    </citation>
    <scope>NUCLEOTIDE SEQUENCE [LARGE SCALE GENOMIC DNA]</scope>
    <source>
        <strain evidence="7 8">DSM 45671</strain>
    </source>
</reference>
<organism evidence="7 8">
    <name type="scientific">Pseudonocardia hierapolitana</name>
    <dbReference type="NCBI Taxonomy" id="1128676"/>
    <lineage>
        <taxon>Bacteria</taxon>
        <taxon>Bacillati</taxon>
        <taxon>Actinomycetota</taxon>
        <taxon>Actinomycetes</taxon>
        <taxon>Pseudonocardiales</taxon>
        <taxon>Pseudonocardiaceae</taxon>
        <taxon>Pseudonocardia</taxon>
    </lineage>
</organism>
<dbReference type="GO" id="GO:0004817">
    <property type="term" value="F:cysteine-tRNA ligase activity"/>
    <property type="evidence" value="ECO:0007669"/>
    <property type="project" value="TreeGrafter"/>
</dbReference>
<dbReference type="GO" id="GO:0005524">
    <property type="term" value="F:ATP binding"/>
    <property type="evidence" value="ECO:0007669"/>
    <property type="project" value="UniProtKB-KW"/>
</dbReference>
<proteinExistence type="predicted"/>
<dbReference type="InterPro" id="IPR032678">
    <property type="entry name" value="tRNA-synt_1_cat_dom"/>
</dbReference>
<evidence type="ECO:0000313" key="8">
    <source>
        <dbReference type="Proteomes" id="UP000321261"/>
    </source>
</evidence>
<comment type="caution">
    <text evidence="7">The sequence shown here is derived from an EMBL/GenBank/DDBJ whole genome shotgun (WGS) entry which is preliminary data.</text>
</comment>
<evidence type="ECO:0000256" key="3">
    <source>
        <dbReference type="ARBA" id="ARBA00022741"/>
    </source>
</evidence>
<accession>A0A561T0Z3</accession>
<gene>
    <name evidence="7" type="ORF">FHX44_116710</name>
</gene>
<dbReference type="Proteomes" id="UP000321261">
    <property type="component" value="Unassembled WGS sequence"/>
</dbReference>
<evidence type="ECO:0000256" key="5">
    <source>
        <dbReference type="SAM" id="MobiDB-lite"/>
    </source>
</evidence>
<evidence type="ECO:0000256" key="1">
    <source>
        <dbReference type="ARBA" id="ARBA00011245"/>
    </source>
</evidence>
<evidence type="ECO:0000256" key="2">
    <source>
        <dbReference type="ARBA" id="ARBA00022598"/>
    </source>
</evidence>
<evidence type="ECO:0000313" key="7">
    <source>
        <dbReference type="EMBL" id="TWF80767.1"/>
    </source>
</evidence>
<dbReference type="GO" id="GO:0005829">
    <property type="term" value="C:cytosol"/>
    <property type="evidence" value="ECO:0007669"/>
    <property type="project" value="TreeGrafter"/>
</dbReference>
<dbReference type="InterPro" id="IPR014729">
    <property type="entry name" value="Rossmann-like_a/b/a_fold"/>
</dbReference>
<keyword evidence="7" id="KW-0030">Aminoacyl-tRNA synthetase</keyword>
<feature type="compositionally biased region" description="Pro residues" evidence="5">
    <location>
        <begin position="16"/>
        <end position="28"/>
    </location>
</feature>
<keyword evidence="3" id="KW-0547">Nucleotide-binding</keyword>
<feature type="domain" description="tRNA synthetases class I catalytic" evidence="6">
    <location>
        <begin position="70"/>
        <end position="360"/>
    </location>
</feature>
<comment type="subunit">
    <text evidence="1">Monomer.</text>
</comment>
<feature type="region of interest" description="Disordered" evidence="5">
    <location>
        <begin position="1"/>
        <end position="53"/>
    </location>
</feature>
<dbReference type="Pfam" id="PF01406">
    <property type="entry name" value="tRNA-synt_1e"/>
    <property type="match status" value="1"/>
</dbReference>
<dbReference type="Gene3D" id="3.40.50.620">
    <property type="entry name" value="HUPs"/>
    <property type="match status" value="1"/>
</dbReference>
<dbReference type="PRINTS" id="PR00983">
    <property type="entry name" value="TRNASYNTHCYS"/>
</dbReference>
<evidence type="ECO:0000256" key="4">
    <source>
        <dbReference type="ARBA" id="ARBA00022840"/>
    </source>
</evidence>
<dbReference type="SUPFAM" id="SSF52374">
    <property type="entry name" value="Nucleotidylyl transferase"/>
    <property type="match status" value="1"/>
</dbReference>
<evidence type="ECO:0000259" key="6">
    <source>
        <dbReference type="Pfam" id="PF01406"/>
    </source>
</evidence>
<dbReference type="InterPro" id="IPR024909">
    <property type="entry name" value="Cys-tRNA/MSH_ligase"/>
</dbReference>
<dbReference type="AlphaFoldDB" id="A0A561T0Z3"/>
<dbReference type="EMBL" id="VIWU01000001">
    <property type="protein sequence ID" value="TWF80767.1"/>
    <property type="molecule type" value="Genomic_DNA"/>
</dbReference>